<dbReference type="CDD" id="cd20533">
    <property type="entry name" value="CYCLIN_CCNL_rpt2"/>
    <property type="match status" value="1"/>
</dbReference>
<reference evidence="3" key="1">
    <citation type="submission" date="2013-12" db="EMBL/GenBank/DDBJ databases">
        <title>The Genome Sequence of Aphanomyces astaci APO3.</title>
        <authorList>
            <consortium name="The Broad Institute Genomics Platform"/>
            <person name="Russ C."/>
            <person name="Tyler B."/>
            <person name="van West P."/>
            <person name="Dieguez-Uribeondo J."/>
            <person name="Young S.K."/>
            <person name="Zeng Q."/>
            <person name="Gargeya S."/>
            <person name="Fitzgerald M."/>
            <person name="Abouelleil A."/>
            <person name="Alvarado L."/>
            <person name="Chapman S.B."/>
            <person name="Gainer-Dewar J."/>
            <person name="Goldberg J."/>
            <person name="Griggs A."/>
            <person name="Gujja S."/>
            <person name="Hansen M."/>
            <person name="Howarth C."/>
            <person name="Imamovic A."/>
            <person name="Ireland A."/>
            <person name="Larimer J."/>
            <person name="McCowan C."/>
            <person name="Murphy C."/>
            <person name="Pearson M."/>
            <person name="Poon T.W."/>
            <person name="Priest M."/>
            <person name="Roberts A."/>
            <person name="Saif S."/>
            <person name="Shea T."/>
            <person name="Sykes S."/>
            <person name="Wortman J."/>
            <person name="Nusbaum C."/>
            <person name="Birren B."/>
        </authorList>
    </citation>
    <scope>NUCLEOTIDE SEQUENCE [LARGE SCALE GENOMIC DNA]</scope>
    <source>
        <strain evidence="3">APO3</strain>
    </source>
</reference>
<comment type="similarity">
    <text evidence="1">Belongs to the cyclin family.</text>
</comment>
<name>W4GY05_APHAT</name>
<organism evidence="3">
    <name type="scientific">Aphanomyces astaci</name>
    <name type="common">Crayfish plague agent</name>
    <dbReference type="NCBI Taxonomy" id="112090"/>
    <lineage>
        <taxon>Eukaryota</taxon>
        <taxon>Sar</taxon>
        <taxon>Stramenopiles</taxon>
        <taxon>Oomycota</taxon>
        <taxon>Saprolegniomycetes</taxon>
        <taxon>Saprolegniales</taxon>
        <taxon>Verrucalvaceae</taxon>
        <taxon>Aphanomyces</taxon>
    </lineage>
</organism>
<keyword evidence="1" id="KW-0195">Cyclin</keyword>
<evidence type="ECO:0000313" key="4">
    <source>
        <dbReference type="EMBL" id="RQM21613.1"/>
    </source>
</evidence>
<dbReference type="InterPro" id="IPR013763">
    <property type="entry name" value="Cyclin-like_dom"/>
</dbReference>
<dbReference type="VEuPathDB" id="FungiDB:H257_03756"/>
<dbReference type="SMART" id="SM00385">
    <property type="entry name" value="CYCLIN"/>
    <property type="match status" value="2"/>
</dbReference>
<dbReference type="EMBL" id="KI913119">
    <property type="protein sequence ID" value="ETV84590.1"/>
    <property type="molecule type" value="Genomic_DNA"/>
</dbReference>
<dbReference type="PANTHER" id="PTHR10026">
    <property type="entry name" value="CYCLIN"/>
    <property type="match status" value="1"/>
</dbReference>
<dbReference type="InterPro" id="IPR006671">
    <property type="entry name" value="Cyclin_N"/>
</dbReference>
<keyword evidence="5" id="KW-1185">Reference proteome</keyword>
<dbReference type="RefSeq" id="XP_009826282.1">
    <property type="nucleotide sequence ID" value="XM_009827980.1"/>
</dbReference>
<gene>
    <name evidence="4" type="ORF">B5M09_007427</name>
    <name evidence="3" type="ORF">H257_03756</name>
</gene>
<dbReference type="OrthoDB" id="10264655at2759"/>
<dbReference type="CDD" id="cd20532">
    <property type="entry name" value="CYCLIN_CCNL_rpt1"/>
    <property type="match status" value="1"/>
</dbReference>
<feature type="domain" description="Cyclin-like" evidence="2">
    <location>
        <begin position="145"/>
        <end position="225"/>
    </location>
</feature>
<evidence type="ECO:0000259" key="2">
    <source>
        <dbReference type="SMART" id="SM00385"/>
    </source>
</evidence>
<feature type="domain" description="Cyclin-like" evidence="2">
    <location>
        <begin position="27"/>
        <end position="130"/>
    </location>
</feature>
<dbReference type="SUPFAM" id="SSF47954">
    <property type="entry name" value="Cyclin-like"/>
    <property type="match status" value="2"/>
</dbReference>
<dbReference type="Pfam" id="PF00134">
    <property type="entry name" value="Cyclin_N"/>
    <property type="match status" value="1"/>
</dbReference>
<dbReference type="AlphaFoldDB" id="W4GY05"/>
<evidence type="ECO:0000313" key="5">
    <source>
        <dbReference type="Proteomes" id="UP000284702"/>
    </source>
</evidence>
<dbReference type="Gene3D" id="1.10.472.10">
    <property type="entry name" value="Cyclin-like"/>
    <property type="match status" value="2"/>
</dbReference>
<accession>W4GY05</accession>
<protein>
    <recommendedName>
        <fullName evidence="2">Cyclin-like domain-containing protein</fullName>
    </recommendedName>
</protein>
<proteinExistence type="inferred from homology"/>
<dbReference type="InterPro" id="IPR043198">
    <property type="entry name" value="Cyclin/Ssn8"/>
</dbReference>
<dbReference type="GO" id="GO:0016538">
    <property type="term" value="F:cyclin-dependent protein serine/threonine kinase regulator activity"/>
    <property type="evidence" value="ECO:0007669"/>
    <property type="project" value="InterPro"/>
</dbReference>
<reference evidence="4 5" key="2">
    <citation type="submission" date="2018-07" db="EMBL/GenBank/DDBJ databases">
        <title>Annotation of Aphanomyces astaci genome assembly.</title>
        <authorList>
            <person name="Studholme D.J."/>
        </authorList>
    </citation>
    <scope>NUCLEOTIDE SEQUENCE [LARGE SCALE GENOMIC DNA]</scope>
    <source>
        <strain evidence="4">Pc</strain>
    </source>
</reference>
<evidence type="ECO:0000313" key="3">
    <source>
        <dbReference type="EMBL" id="ETV84590.1"/>
    </source>
</evidence>
<sequence length="351" mass="39149">MAAPPTPSQAEGLSATDEKRHRFYACELIQEAGILLQLPQVVLATAQSLLHRFYARQSLFDFDAFRAAMGCIFLASKAEEQPRRVKDVVQVFFRMRNRRMGLGLSLLMPSDPRFATWTDWLVMVERQVLIEVGFSIDGTTEHPHKFLLYYIKLLECSDACAQQAWNYVNDSFRLDLCLRYDAHVIACAAISLAARVLQHVLPLGWEELLEVDVPDVISVAREMLALYEHPRVRWLEPLTEVNPFEVTRHDKVEAPTNLPPVEHPAVPPQPPPPAVIARTPLVNRMQAPSYDDPIIVPVEALAETEIAVAAIDAVGAEHDETSAGTTTTDATVAGVEAKSSDTTHVVEVRRN</sequence>
<dbReference type="InterPro" id="IPR036915">
    <property type="entry name" value="Cyclin-like_sf"/>
</dbReference>
<dbReference type="Proteomes" id="UP000284702">
    <property type="component" value="Unassembled WGS sequence"/>
</dbReference>
<evidence type="ECO:0000256" key="1">
    <source>
        <dbReference type="RuleBase" id="RU000383"/>
    </source>
</evidence>
<dbReference type="GeneID" id="20805752"/>
<dbReference type="STRING" id="112090.W4GY05"/>
<dbReference type="EMBL" id="MZMZ02003447">
    <property type="protein sequence ID" value="RQM21613.1"/>
    <property type="molecule type" value="Genomic_DNA"/>
</dbReference>
<dbReference type="GO" id="GO:0006357">
    <property type="term" value="P:regulation of transcription by RNA polymerase II"/>
    <property type="evidence" value="ECO:0007669"/>
    <property type="project" value="InterPro"/>
</dbReference>